<reference evidence="1" key="1">
    <citation type="submission" date="2014-12" db="EMBL/GenBank/DDBJ databases">
        <title>Insight into the proteome of Arion vulgaris.</title>
        <authorList>
            <person name="Aradska J."/>
            <person name="Bulat T."/>
            <person name="Smidak R."/>
            <person name="Sarate P."/>
            <person name="Gangsoo J."/>
            <person name="Sialana F."/>
            <person name="Bilban M."/>
            <person name="Lubec G."/>
        </authorList>
    </citation>
    <scope>NUCLEOTIDE SEQUENCE</scope>
    <source>
        <tissue evidence="1">Skin</tissue>
    </source>
</reference>
<feature type="non-terminal residue" evidence="1">
    <location>
        <position position="95"/>
    </location>
</feature>
<sequence length="95" mass="10887">YDFVPSCSIPRDNYATGVLSNGNAEANYTINQLRFNSIYLLVIYMKDDFRVRAEIVFKTEPCKKPDSLQLTQCFDKIEETHLPSVPIIKVVEPSQ</sequence>
<dbReference type="AlphaFoldDB" id="A0A0B6XT89"/>
<proteinExistence type="predicted"/>
<gene>
    <name evidence="1" type="primary">ORF546</name>
</gene>
<evidence type="ECO:0000313" key="1">
    <source>
        <dbReference type="EMBL" id="CEK47094.1"/>
    </source>
</evidence>
<protein>
    <submittedName>
        <fullName evidence="1">Uncharacterized protein</fullName>
    </submittedName>
</protein>
<organism evidence="1">
    <name type="scientific">Arion vulgaris</name>
    <dbReference type="NCBI Taxonomy" id="1028688"/>
    <lineage>
        <taxon>Eukaryota</taxon>
        <taxon>Metazoa</taxon>
        <taxon>Spiralia</taxon>
        <taxon>Lophotrochozoa</taxon>
        <taxon>Mollusca</taxon>
        <taxon>Gastropoda</taxon>
        <taxon>Heterobranchia</taxon>
        <taxon>Euthyneura</taxon>
        <taxon>Panpulmonata</taxon>
        <taxon>Eupulmonata</taxon>
        <taxon>Stylommatophora</taxon>
        <taxon>Helicina</taxon>
        <taxon>Arionoidea</taxon>
        <taxon>Arionidae</taxon>
        <taxon>Arion</taxon>
    </lineage>
</organism>
<feature type="non-terminal residue" evidence="1">
    <location>
        <position position="1"/>
    </location>
</feature>
<name>A0A0B6XT89_9EUPU</name>
<accession>A0A0B6XT89</accession>
<dbReference type="EMBL" id="HACG01000229">
    <property type="protein sequence ID" value="CEK47094.1"/>
    <property type="molecule type" value="Transcribed_RNA"/>
</dbReference>